<evidence type="ECO:0000256" key="1">
    <source>
        <dbReference type="SAM" id="SignalP"/>
    </source>
</evidence>
<evidence type="ECO:0000313" key="4">
    <source>
        <dbReference type="EMBL" id="QBI01521.1"/>
    </source>
</evidence>
<dbReference type="PROSITE" id="PS51257">
    <property type="entry name" value="PROKAR_LIPOPROTEIN"/>
    <property type="match status" value="1"/>
</dbReference>
<organism evidence="3 6">
    <name type="scientific">Pseudoduganella albidiflava</name>
    <dbReference type="NCBI Taxonomy" id="321983"/>
    <lineage>
        <taxon>Bacteria</taxon>
        <taxon>Pseudomonadati</taxon>
        <taxon>Pseudomonadota</taxon>
        <taxon>Betaproteobacteria</taxon>
        <taxon>Burkholderiales</taxon>
        <taxon>Oxalobacteraceae</taxon>
        <taxon>Telluria group</taxon>
        <taxon>Pseudoduganella</taxon>
    </lineage>
</organism>
<dbReference type="AlphaFoldDB" id="A0A411WXU5"/>
<name>A0A411WXU5_9BURK</name>
<dbReference type="NCBIfam" id="TIGR02595">
    <property type="entry name" value="PEP_CTERM"/>
    <property type="match status" value="1"/>
</dbReference>
<dbReference type="EMBL" id="BMWV01000003">
    <property type="protein sequence ID" value="GGY35088.1"/>
    <property type="molecule type" value="Genomic_DNA"/>
</dbReference>
<evidence type="ECO:0000313" key="6">
    <source>
        <dbReference type="Proteomes" id="UP000628442"/>
    </source>
</evidence>
<gene>
    <name evidence="4" type="ORF">EYF70_12170</name>
    <name evidence="3" type="ORF">GCM10007387_16320</name>
</gene>
<dbReference type="Proteomes" id="UP000628442">
    <property type="component" value="Unassembled WGS sequence"/>
</dbReference>
<evidence type="ECO:0000313" key="3">
    <source>
        <dbReference type="EMBL" id="GGY35088.1"/>
    </source>
</evidence>
<feature type="domain" description="Ice-binding protein C-terminal" evidence="2">
    <location>
        <begin position="235"/>
        <end position="259"/>
    </location>
</feature>
<evidence type="ECO:0000259" key="2">
    <source>
        <dbReference type="Pfam" id="PF07589"/>
    </source>
</evidence>
<dbReference type="InterPro" id="IPR013424">
    <property type="entry name" value="Ice-binding_C"/>
</dbReference>
<dbReference type="OrthoDB" id="8778121at2"/>
<keyword evidence="1" id="KW-0732">Signal</keyword>
<dbReference type="NCBIfam" id="NF035944">
    <property type="entry name" value="PEPxxWA-CTERM"/>
    <property type="match status" value="1"/>
</dbReference>
<reference evidence="4 5" key="2">
    <citation type="submission" date="2019-02" db="EMBL/GenBank/DDBJ databases">
        <title>Draft Genome Sequences of Six Type Strains of the Genus Massilia.</title>
        <authorList>
            <person name="Miess H."/>
            <person name="Frediansyhah A."/>
            <person name="Gross H."/>
        </authorList>
    </citation>
    <scope>NUCLEOTIDE SEQUENCE [LARGE SCALE GENOMIC DNA]</scope>
    <source>
        <strain evidence="4 5">DSM 17472</strain>
    </source>
</reference>
<protein>
    <submittedName>
        <fullName evidence="4">PEP-CTERM sorting domain-containing protein</fullName>
    </submittedName>
</protein>
<reference evidence="3" key="3">
    <citation type="submission" date="2022-12" db="EMBL/GenBank/DDBJ databases">
        <authorList>
            <person name="Sun Q."/>
            <person name="Kim S."/>
        </authorList>
    </citation>
    <scope>NUCLEOTIDE SEQUENCE</scope>
    <source>
        <strain evidence="3">KCTC 12343</strain>
    </source>
</reference>
<dbReference type="Pfam" id="PF07589">
    <property type="entry name" value="PEP-CTERM"/>
    <property type="match status" value="1"/>
</dbReference>
<accession>A0A411WXU5</accession>
<keyword evidence="5" id="KW-1185">Reference proteome</keyword>
<dbReference type="Proteomes" id="UP000292307">
    <property type="component" value="Chromosome"/>
</dbReference>
<feature type="chain" id="PRO_5044601729" evidence="1">
    <location>
        <begin position="26"/>
        <end position="260"/>
    </location>
</feature>
<sequence>MKKQQWLSMLLLPAAAACLHTGALAASGFTQTLEFRNLQFGVIDLAPEDGVAAGFTLDSATALHGLSLSSAAIPSGSQFVSEVAQGTGPSGFDISLLPGRVTTATTGIPGSLALTTAVSRGTGDEVFAGALVDQTYTLTLAAGSALTFSGELFRSGLLGNPADTGFYTSWTTNISLTSGNTSNRYFMGKDNAALDDSESETFWYAISNTTDAARSVSLRILAVNETTGYAWAPSAVPEPATWGMLLGGLGLVALAARRRV</sequence>
<proteinExistence type="predicted"/>
<evidence type="ECO:0000313" key="5">
    <source>
        <dbReference type="Proteomes" id="UP000292307"/>
    </source>
</evidence>
<feature type="signal peptide" evidence="1">
    <location>
        <begin position="1"/>
        <end position="25"/>
    </location>
</feature>
<dbReference type="EMBL" id="CP036401">
    <property type="protein sequence ID" value="QBI01521.1"/>
    <property type="molecule type" value="Genomic_DNA"/>
</dbReference>
<dbReference type="RefSeq" id="WP_131145642.1">
    <property type="nucleotide sequence ID" value="NZ_BMWV01000003.1"/>
</dbReference>
<reference evidence="3" key="1">
    <citation type="journal article" date="2014" name="Int. J. Syst. Evol. Microbiol.">
        <title>Complete genome sequence of Corynebacterium casei LMG S-19264T (=DSM 44701T), isolated from a smear-ripened cheese.</title>
        <authorList>
            <consortium name="US DOE Joint Genome Institute (JGI-PGF)"/>
            <person name="Walter F."/>
            <person name="Albersmeier A."/>
            <person name="Kalinowski J."/>
            <person name="Ruckert C."/>
        </authorList>
    </citation>
    <scope>NUCLEOTIDE SEQUENCE</scope>
    <source>
        <strain evidence="3">KCTC 12343</strain>
    </source>
</reference>